<comment type="caution">
    <text evidence="1">The sequence shown here is derived from an EMBL/GenBank/DDBJ whole genome shotgun (WGS) entry which is preliminary data.</text>
</comment>
<keyword evidence="2" id="KW-1185">Reference proteome</keyword>
<dbReference type="Proteomes" id="UP001057402">
    <property type="component" value="Chromosome 7"/>
</dbReference>
<sequence length="141" mass="15168">MPAAGEGEADYAAVAVILVVIVAVIIITAFVSCICTRVFASDNPQHLCGDFETIHVGVEDGFHNKSKLQMAEPSPTCPICLERPEEDDLLKGLPDCGHLFHEKCVDPWLELHPTCPVCRRLSPLPTPTATPLAGAARPRDA</sequence>
<name>A0ACB9NRU1_9MYRT</name>
<evidence type="ECO:0000313" key="2">
    <source>
        <dbReference type="Proteomes" id="UP001057402"/>
    </source>
</evidence>
<gene>
    <name evidence="1" type="ORF">MLD38_024257</name>
</gene>
<proteinExistence type="predicted"/>
<dbReference type="EMBL" id="CM042886">
    <property type="protein sequence ID" value="KAI4339297.1"/>
    <property type="molecule type" value="Genomic_DNA"/>
</dbReference>
<organism evidence="1 2">
    <name type="scientific">Melastoma candidum</name>
    <dbReference type="NCBI Taxonomy" id="119954"/>
    <lineage>
        <taxon>Eukaryota</taxon>
        <taxon>Viridiplantae</taxon>
        <taxon>Streptophyta</taxon>
        <taxon>Embryophyta</taxon>
        <taxon>Tracheophyta</taxon>
        <taxon>Spermatophyta</taxon>
        <taxon>Magnoliopsida</taxon>
        <taxon>eudicotyledons</taxon>
        <taxon>Gunneridae</taxon>
        <taxon>Pentapetalae</taxon>
        <taxon>rosids</taxon>
        <taxon>malvids</taxon>
        <taxon>Myrtales</taxon>
        <taxon>Melastomataceae</taxon>
        <taxon>Melastomatoideae</taxon>
        <taxon>Melastomateae</taxon>
        <taxon>Melastoma</taxon>
    </lineage>
</organism>
<evidence type="ECO:0000313" key="1">
    <source>
        <dbReference type="EMBL" id="KAI4339297.1"/>
    </source>
</evidence>
<reference evidence="2" key="1">
    <citation type="journal article" date="2023" name="Front. Plant Sci.">
        <title>Chromosomal-level genome assembly of Melastoma candidum provides insights into trichome evolution.</title>
        <authorList>
            <person name="Zhong Y."/>
            <person name="Wu W."/>
            <person name="Sun C."/>
            <person name="Zou P."/>
            <person name="Liu Y."/>
            <person name="Dai S."/>
            <person name="Zhou R."/>
        </authorList>
    </citation>
    <scope>NUCLEOTIDE SEQUENCE [LARGE SCALE GENOMIC DNA]</scope>
</reference>
<protein>
    <submittedName>
        <fullName evidence="1">Uncharacterized protein</fullName>
    </submittedName>
</protein>
<accession>A0ACB9NRU1</accession>